<proteinExistence type="predicted"/>
<dbReference type="InterPro" id="IPR006674">
    <property type="entry name" value="HD_domain"/>
</dbReference>
<dbReference type="Gene3D" id="1.10.3210.10">
    <property type="entry name" value="Hypothetical protein af1432"/>
    <property type="match status" value="1"/>
</dbReference>
<name>K2G9K6_9BACT</name>
<organism evidence="2">
    <name type="scientific">uncultured bacterium</name>
    <name type="common">gcode 4</name>
    <dbReference type="NCBI Taxonomy" id="1234023"/>
    <lineage>
        <taxon>Bacteria</taxon>
        <taxon>environmental samples</taxon>
    </lineage>
</organism>
<gene>
    <name evidence="2" type="ORF">ACD_4C00136G0009</name>
</gene>
<dbReference type="SUPFAM" id="SSF109604">
    <property type="entry name" value="HD-domain/PDEase-like"/>
    <property type="match status" value="1"/>
</dbReference>
<feature type="domain" description="HD" evidence="1">
    <location>
        <begin position="29"/>
        <end position="124"/>
    </location>
</feature>
<dbReference type="AlphaFoldDB" id="K2G9K6"/>
<sequence length="195" mass="23871">MNEQKIINNALRCVIDLLEKVNHYPYHNINHTLDVYSRVWYLCDKEFVYLEEKTDLLIAALFHDTWFIESYSENEIIWARIAREYLEKINFREDRIKNIENIILATIVFSEPKNKLEKIIQDADFDNLWRRDFMMKTLSFRKEIRLIGNQSIPMKEWYKTTYNLMRKQSFKTFTARKERNKVKKENILKVKTKIY</sequence>
<evidence type="ECO:0000313" key="2">
    <source>
        <dbReference type="EMBL" id="EKE26849.1"/>
    </source>
</evidence>
<dbReference type="GO" id="GO:0016787">
    <property type="term" value="F:hydrolase activity"/>
    <property type="evidence" value="ECO:0007669"/>
    <property type="project" value="UniProtKB-KW"/>
</dbReference>
<keyword evidence="2" id="KW-0378">Hydrolase</keyword>
<comment type="caution">
    <text evidence="2">The sequence shown here is derived from an EMBL/GenBank/DDBJ whole genome shotgun (WGS) entry which is preliminary data.</text>
</comment>
<dbReference type="InterPro" id="IPR003607">
    <property type="entry name" value="HD/PDEase_dom"/>
</dbReference>
<dbReference type="Pfam" id="PF01966">
    <property type="entry name" value="HD"/>
    <property type="match status" value="1"/>
</dbReference>
<evidence type="ECO:0000259" key="1">
    <source>
        <dbReference type="Pfam" id="PF01966"/>
    </source>
</evidence>
<dbReference type="EMBL" id="AMFJ01000652">
    <property type="protein sequence ID" value="EKE26849.1"/>
    <property type="molecule type" value="Genomic_DNA"/>
</dbReference>
<reference evidence="2" key="1">
    <citation type="journal article" date="2012" name="Science">
        <title>Fermentation, hydrogen, and sulfur metabolism in multiple uncultivated bacterial phyla.</title>
        <authorList>
            <person name="Wrighton K.C."/>
            <person name="Thomas B.C."/>
            <person name="Sharon I."/>
            <person name="Miller C.S."/>
            <person name="Castelle C.J."/>
            <person name="VerBerkmoes N.C."/>
            <person name="Wilkins M.J."/>
            <person name="Hettich R.L."/>
            <person name="Lipton M.S."/>
            <person name="Williams K.H."/>
            <person name="Long P.E."/>
            <person name="Banfield J.F."/>
        </authorList>
    </citation>
    <scope>NUCLEOTIDE SEQUENCE [LARGE SCALE GENOMIC DNA]</scope>
</reference>
<dbReference type="CDD" id="cd00077">
    <property type="entry name" value="HDc"/>
    <property type="match status" value="1"/>
</dbReference>
<accession>K2G9K6</accession>
<protein>
    <submittedName>
        <fullName evidence="2">Metal dependent phosphohydrolase</fullName>
    </submittedName>
</protein>